<evidence type="ECO:0000256" key="1">
    <source>
        <dbReference type="ARBA" id="ARBA00022540"/>
    </source>
</evidence>
<dbReference type="AlphaFoldDB" id="A0A015JMD8"/>
<evidence type="ECO:0000256" key="4">
    <source>
        <dbReference type="ARBA" id="ARBA00022917"/>
    </source>
</evidence>
<dbReference type="Proteomes" id="UP000022910">
    <property type="component" value="Unassembled WGS sequence"/>
</dbReference>
<keyword evidence="4 5" id="KW-0648">Protein biosynthesis</keyword>
<evidence type="ECO:0000256" key="5">
    <source>
        <dbReference type="RuleBase" id="RU004374"/>
    </source>
</evidence>
<dbReference type="SMR" id="A0A015JMD8"/>
<gene>
    <name evidence="7" type="ORF">RirG_219440</name>
</gene>
<dbReference type="PANTHER" id="PTHR11960">
    <property type="entry name" value="EUKARYOTIC TRANSLATION INITIATION FACTOR 4E RELATED"/>
    <property type="match status" value="1"/>
</dbReference>
<evidence type="ECO:0000313" key="8">
    <source>
        <dbReference type="Proteomes" id="UP000022910"/>
    </source>
</evidence>
<dbReference type="HOGENOM" id="CLU_043552_5_0_1"/>
<reference evidence="7 8" key="1">
    <citation type="submission" date="2014-02" db="EMBL/GenBank/DDBJ databases">
        <title>Single nucleus genome sequencing reveals high similarity among nuclei of an endomycorrhizal fungus.</title>
        <authorList>
            <person name="Lin K."/>
            <person name="Geurts R."/>
            <person name="Zhang Z."/>
            <person name="Limpens E."/>
            <person name="Saunders D.G."/>
            <person name="Mu D."/>
            <person name="Pang E."/>
            <person name="Cao H."/>
            <person name="Cha H."/>
            <person name="Lin T."/>
            <person name="Zhou Q."/>
            <person name="Shang Y."/>
            <person name="Li Y."/>
            <person name="Ivanov S."/>
            <person name="Sharma T."/>
            <person name="Velzen R.V."/>
            <person name="Ruijter N.D."/>
            <person name="Aanen D.K."/>
            <person name="Win J."/>
            <person name="Kamoun S."/>
            <person name="Bisseling T."/>
            <person name="Huang S."/>
        </authorList>
    </citation>
    <scope>NUCLEOTIDE SEQUENCE [LARGE SCALE GENOMIC DNA]</scope>
    <source>
        <strain evidence="8">DAOM197198w</strain>
    </source>
</reference>
<dbReference type="GO" id="GO:0006417">
    <property type="term" value="P:regulation of translation"/>
    <property type="evidence" value="ECO:0007669"/>
    <property type="project" value="UniProtKB-KW"/>
</dbReference>
<dbReference type="EMBL" id="JEMT01027857">
    <property type="protein sequence ID" value="EXX56109.1"/>
    <property type="molecule type" value="Genomic_DNA"/>
</dbReference>
<dbReference type="SUPFAM" id="SSF55418">
    <property type="entry name" value="eIF4e-like"/>
    <property type="match status" value="1"/>
</dbReference>
<feature type="region of interest" description="Disordered" evidence="6">
    <location>
        <begin position="1"/>
        <end position="55"/>
    </location>
</feature>
<name>A0A015JMD8_RHIIW</name>
<organism evidence="7 8">
    <name type="scientific">Rhizophagus irregularis (strain DAOM 197198w)</name>
    <name type="common">Glomus intraradices</name>
    <dbReference type="NCBI Taxonomy" id="1432141"/>
    <lineage>
        <taxon>Eukaryota</taxon>
        <taxon>Fungi</taxon>
        <taxon>Fungi incertae sedis</taxon>
        <taxon>Mucoromycota</taxon>
        <taxon>Glomeromycotina</taxon>
        <taxon>Glomeromycetes</taxon>
        <taxon>Glomerales</taxon>
        <taxon>Glomeraceae</taxon>
        <taxon>Rhizophagus</taxon>
    </lineage>
</organism>
<evidence type="ECO:0000256" key="2">
    <source>
        <dbReference type="ARBA" id="ARBA00022845"/>
    </source>
</evidence>
<dbReference type="OMA" id="LPLQYHW"/>
<dbReference type="PANTHER" id="PTHR11960:SF66">
    <property type="entry name" value="EUKARYOTIC TRANSLATION INITIATION FACTOR 4E TYPE 3"/>
    <property type="match status" value="1"/>
</dbReference>
<evidence type="ECO:0000313" key="7">
    <source>
        <dbReference type="EMBL" id="EXX56109.1"/>
    </source>
</evidence>
<proteinExistence type="inferred from homology"/>
<evidence type="ECO:0000256" key="3">
    <source>
        <dbReference type="ARBA" id="ARBA00022884"/>
    </source>
</evidence>
<dbReference type="STRING" id="1432141.A0A015JMD8"/>
<dbReference type="Pfam" id="PF01652">
    <property type="entry name" value="IF4E"/>
    <property type="match status" value="1"/>
</dbReference>
<dbReference type="Gene3D" id="3.30.760.10">
    <property type="entry name" value="RNA Cap, Translation Initiation Factor Eif4e"/>
    <property type="match status" value="1"/>
</dbReference>
<comment type="similarity">
    <text evidence="5">Belongs to the eukaryotic initiation factor 4E family.</text>
</comment>
<keyword evidence="1 5" id="KW-0396">Initiation factor</keyword>
<feature type="compositionally biased region" description="Low complexity" evidence="6">
    <location>
        <begin position="14"/>
        <end position="30"/>
    </location>
</feature>
<dbReference type="GO" id="GO:0000340">
    <property type="term" value="F:RNA 7-methylguanosine cap binding"/>
    <property type="evidence" value="ECO:0007669"/>
    <property type="project" value="TreeGrafter"/>
</dbReference>
<dbReference type="GO" id="GO:0016281">
    <property type="term" value="C:eukaryotic translation initiation factor 4F complex"/>
    <property type="evidence" value="ECO:0007669"/>
    <property type="project" value="TreeGrafter"/>
</dbReference>
<dbReference type="InterPro" id="IPR023398">
    <property type="entry name" value="TIF_eIF4e-like"/>
</dbReference>
<protein>
    <submittedName>
        <fullName evidence="7">Cdc33p</fullName>
    </submittedName>
</protein>
<evidence type="ECO:0000256" key="6">
    <source>
        <dbReference type="SAM" id="MobiDB-lite"/>
    </source>
</evidence>
<keyword evidence="8" id="KW-1185">Reference proteome</keyword>
<keyword evidence="2" id="KW-0810">Translation regulation</keyword>
<dbReference type="OrthoDB" id="17977at2759"/>
<dbReference type="GO" id="GO:0003743">
    <property type="term" value="F:translation initiation factor activity"/>
    <property type="evidence" value="ECO:0007669"/>
    <property type="project" value="UniProtKB-KW"/>
</dbReference>
<feature type="compositionally biased region" description="Basic and acidic residues" evidence="6">
    <location>
        <begin position="40"/>
        <end position="52"/>
    </location>
</feature>
<dbReference type="InterPro" id="IPR001040">
    <property type="entry name" value="TIF_eIF_4E"/>
</dbReference>
<comment type="caution">
    <text evidence="7">The sequence shown here is derived from an EMBL/GenBank/DDBJ whole genome shotgun (WGS) entry which is preliminary data.</text>
</comment>
<sequence>MSSSTTSNANTLPTNSTTKSSVVNSKSQTTDSWKNNSLRSSKESTTDKDNTKSSEQYPLTNEWTFYHDKYVANATPEEYEENLKSVATVNTVQSFWSVYNNIIGPDQLQFRSSLHFMKSGIRPVWEDPHNENGGAWSFRVNKSESKIVWRELLMLLIGEQFEDVVSKDDDIFGLSVSTRFNADIFTIWNKNAGAHENSKIMDKLQELLLQENIKLQSPYYKVHKEHAAFKKQDTNGKD</sequence>
<accession>A0A015JMD8</accession>
<keyword evidence="3 5" id="KW-0694">RNA-binding</keyword>
<feature type="compositionally biased region" description="Polar residues" evidence="6">
    <location>
        <begin position="1"/>
        <end position="13"/>
    </location>
</feature>